<name>A0ABX3Y6C8_STRPT</name>
<evidence type="ECO:0000313" key="3">
    <source>
        <dbReference type="Proteomes" id="UP000194225"/>
    </source>
</evidence>
<feature type="compositionally biased region" description="Polar residues" evidence="1">
    <location>
        <begin position="49"/>
        <end position="61"/>
    </location>
</feature>
<gene>
    <name evidence="2" type="ORF">BG653_00190</name>
</gene>
<organism evidence="2 3">
    <name type="scientific">Streptomyces platensis</name>
    <dbReference type="NCBI Taxonomy" id="58346"/>
    <lineage>
        <taxon>Bacteria</taxon>
        <taxon>Bacillati</taxon>
        <taxon>Actinomycetota</taxon>
        <taxon>Actinomycetes</taxon>
        <taxon>Kitasatosporales</taxon>
        <taxon>Streptomycetaceae</taxon>
        <taxon>Streptomyces</taxon>
    </lineage>
</organism>
<comment type="caution">
    <text evidence="2">The sequence shown here is derived from an EMBL/GenBank/DDBJ whole genome shotgun (WGS) entry which is preliminary data.</text>
</comment>
<reference evidence="2 3" key="1">
    <citation type="submission" date="2016-09" db="EMBL/GenBank/DDBJ databases">
        <title>Streptomyces platensis DSM40041, a candidate organism with high potential of specific P450 cytochromes.</title>
        <authorList>
            <person name="Grumaz C."/>
            <person name="Vainshtein Y."/>
            <person name="Kirstahler P."/>
            <person name="Sohn K."/>
        </authorList>
    </citation>
    <scope>NUCLEOTIDE SEQUENCE [LARGE SCALE GENOMIC DNA]</scope>
    <source>
        <strain evidence="2 3">DSM 40041</strain>
    </source>
</reference>
<protein>
    <submittedName>
        <fullName evidence="2">Uncharacterized protein</fullName>
    </submittedName>
</protein>
<evidence type="ECO:0000313" key="2">
    <source>
        <dbReference type="EMBL" id="OSY48313.1"/>
    </source>
</evidence>
<dbReference type="EMBL" id="MIGA01000001">
    <property type="protein sequence ID" value="OSY48313.1"/>
    <property type="molecule type" value="Genomic_DNA"/>
</dbReference>
<proteinExistence type="predicted"/>
<evidence type="ECO:0000256" key="1">
    <source>
        <dbReference type="SAM" id="MobiDB-lite"/>
    </source>
</evidence>
<dbReference type="Proteomes" id="UP000194225">
    <property type="component" value="Unassembled WGS sequence"/>
</dbReference>
<keyword evidence="3" id="KW-1185">Reference proteome</keyword>
<accession>A0ABX3Y6C8</accession>
<sequence length="91" mass="9987">MPEPNPNSCGRYSHWIPVCSTYKIPHSTSRSGNALRARVAEPALTLRQQRLQAAHSSSDTIQGDVPTPDRTLNSRPGHGNQDRPTSLCEPL</sequence>
<feature type="region of interest" description="Disordered" evidence="1">
    <location>
        <begin position="49"/>
        <end position="91"/>
    </location>
</feature>